<dbReference type="EMBL" id="FWWU01000009">
    <property type="protein sequence ID" value="SMB95845.1"/>
    <property type="molecule type" value="Genomic_DNA"/>
</dbReference>
<organism evidence="2 3">
    <name type="scientific">Deinococcus hopiensis KR-140</name>
    <dbReference type="NCBI Taxonomy" id="695939"/>
    <lineage>
        <taxon>Bacteria</taxon>
        <taxon>Thermotogati</taxon>
        <taxon>Deinococcota</taxon>
        <taxon>Deinococci</taxon>
        <taxon>Deinococcales</taxon>
        <taxon>Deinococcaceae</taxon>
        <taxon>Deinococcus</taxon>
    </lineage>
</organism>
<dbReference type="STRING" id="695939.SAMN00790413_03027"/>
<protein>
    <submittedName>
        <fullName evidence="2">Uncharacterized protein</fullName>
    </submittedName>
</protein>
<feature type="region of interest" description="Disordered" evidence="1">
    <location>
        <begin position="1"/>
        <end position="23"/>
    </location>
</feature>
<gene>
    <name evidence="2" type="ORF">SAMN00790413_03027</name>
</gene>
<reference evidence="2 3" key="1">
    <citation type="submission" date="2017-04" db="EMBL/GenBank/DDBJ databases">
        <authorList>
            <person name="Afonso C.L."/>
            <person name="Miller P.J."/>
            <person name="Scott M.A."/>
            <person name="Spackman E."/>
            <person name="Goraichik I."/>
            <person name="Dimitrov K.M."/>
            <person name="Suarez D.L."/>
            <person name="Swayne D.E."/>
        </authorList>
    </citation>
    <scope>NUCLEOTIDE SEQUENCE [LARGE SCALE GENOMIC DNA]</scope>
    <source>
        <strain evidence="2 3">KR-140</strain>
    </source>
</reference>
<proteinExistence type="predicted"/>
<dbReference type="Proteomes" id="UP000192582">
    <property type="component" value="Unassembled WGS sequence"/>
</dbReference>
<accession>A0A1W1VR57</accession>
<evidence type="ECO:0000313" key="3">
    <source>
        <dbReference type="Proteomes" id="UP000192582"/>
    </source>
</evidence>
<feature type="compositionally biased region" description="Basic and acidic residues" evidence="1">
    <location>
        <begin position="10"/>
        <end position="23"/>
    </location>
</feature>
<sequence>MIPQGGVNREAGDGGGHRGQEHLPEWGAARGRAPLTASSSMRIQHSGPLAGLGQKEAFFLTNALGSRLGHMKRWRDAPLKWRRHLPVCCPDRGDLRHGASLGASPQGRRPRKDPDAGTAPTRQLQNGSRAKRELDQAQRFLSFQALIFIWTEEAVKSIRGK</sequence>
<evidence type="ECO:0000313" key="2">
    <source>
        <dbReference type="EMBL" id="SMB95845.1"/>
    </source>
</evidence>
<evidence type="ECO:0000256" key="1">
    <source>
        <dbReference type="SAM" id="MobiDB-lite"/>
    </source>
</evidence>
<keyword evidence="3" id="KW-1185">Reference proteome</keyword>
<feature type="region of interest" description="Disordered" evidence="1">
    <location>
        <begin position="92"/>
        <end position="131"/>
    </location>
</feature>
<dbReference type="AlphaFoldDB" id="A0A1W1VR57"/>
<name>A0A1W1VR57_9DEIO</name>